<feature type="domain" description="EGF-like" evidence="10">
    <location>
        <begin position="92"/>
        <end position="128"/>
    </location>
</feature>
<feature type="domain" description="EGF-like" evidence="10">
    <location>
        <begin position="130"/>
        <end position="166"/>
    </location>
</feature>
<feature type="disulfide bond" evidence="8">
    <location>
        <begin position="373"/>
        <end position="382"/>
    </location>
</feature>
<feature type="compositionally biased region" description="Basic and acidic residues" evidence="9">
    <location>
        <begin position="35"/>
        <end position="53"/>
    </location>
</feature>
<feature type="domain" description="EGF-like" evidence="10">
    <location>
        <begin position="347"/>
        <end position="383"/>
    </location>
</feature>
<dbReference type="FunFam" id="2.10.25.10:FF:000724">
    <property type="entry name" value="Crumbs cell polarity complex component 2b"/>
    <property type="match status" value="1"/>
</dbReference>
<dbReference type="GO" id="GO:0007219">
    <property type="term" value="P:Notch signaling pathway"/>
    <property type="evidence" value="ECO:0007669"/>
    <property type="project" value="TreeGrafter"/>
</dbReference>
<feature type="domain" description="EGF-like" evidence="10">
    <location>
        <begin position="168"/>
        <end position="204"/>
    </location>
</feature>
<dbReference type="InterPro" id="IPR013320">
    <property type="entry name" value="ConA-like_dom_sf"/>
</dbReference>
<dbReference type="SUPFAM" id="SSF49899">
    <property type="entry name" value="Concanavalin A-like lectins/glucanases"/>
    <property type="match status" value="1"/>
</dbReference>
<accession>A0A4Z2HPP9</accession>
<dbReference type="Gene3D" id="2.10.25.10">
    <property type="entry name" value="Laminin"/>
    <property type="match status" value="7"/>
</dbReference>
<dbReference type="PROSITE" id="PS01186">
    <property type="entry name" value="EGF_2"/>
    <property type="match status" value="6"/>
</dbReference>
<feature type="compositionally biased region" description="Basic and acidic residues" evidence="9">
    <location>
        <begin position="10"/>
        <end position="24"/>
    </location>
</feature>
<dbReference type="GO" id="GO:0016020">
    <property type="term" value="C:membrane"/>
    <property type="evidence" value="ECO:0007669"/>
    <property type="project" value="UniProtKB-SubCell"/>
</dbReference>
<keyword evidence="5" id="KW-0472">Membrane</keyword>
<keyword evidence="2 8" id="KW-0245">EGF-like domain</keyword>
<feature type="domain" description="EGF-like" evidence="10">
    <location>
        <begin position="303"/>
        <end position="345"/>
    </location>
</feature>
<keyword evidence="6 8" id="KW-1015">Disulfide bond</keyword>
<keyword evidence="7" id="KW-0325">Glycoprotein</keyword>
<name>A0A4Z2HPP9_9TELE</name>
<dbReference type="Pfam" id="PF12661">
    <property type="entry name" value="hEGF"/>
    <property type="match status" value="2"/>
</dbReference>
<dbReference type="AlphaFoldDB" id="A0A4Z2HPP9"/>
<evidence type="ECO:0000313" key="11">
    <source>
        <dbReference type="EMBL" id="TNN67235.1"/>
    </source>
</evidence>
<dbReference type="Gene3D" id="2.60.120.200">
    <property type="match status" value="1"/>
</dbReference>
<organism evidence="11 12">
    <name type="scientific">Liparis tanakae</name>
    <name type="common">Tanaka's snailfish</name>
    <dbReference type="NCBI Taxonomy" id="230148"/>
    <lineage>
        <taxon>Eukaryota</taxon>
        <taxon>Metazoa</taxon>
        <taxon>Chordata</taxon>
        <taxon>Craniata</taxon>
        <taxon>Vertebrata</taxon>
        <taxon>Euteleostomi</taxon>
        <taxon>Actinopterygii</taxon>
        <taxon>Neopterygii</taxon>
        <taxon>Teleostei</taxon>
        <taxon>Neoteleostei</taxon>
        <taxon>Acanthomorphata</taxon>
        <taxon>Eupercaria</taxon>
        <taxon>Perciformes</taxon>
        <taxon>Cottioidei</taxon>
        <taxon>Cottales</taxon>
        <taxon>Liparidae</taxon>
        <taxon>Liparis</taxon>
    </lineage>
</organism>
<dbReference type="FunFam" id="2.10.25.10:FF:000309">
    <property type="entry name" value="Uncharacterized protein, isoform A"/>
    <property type="match status" value="1"/>
</dbReference>
<sequence>MEESAFPPHAETHVPPLKDRHLMVRTDTMTAAAKPHRDQTKTERRRNTSDRRSITSSQAAAMLICFAILPPKTLMSRGEGVSGFEGSWCEIDTNECSSSPCQNQGTCVDRVNSYSCDCKMGFSGLHCEEDINECSSSPCHHSAVCQDRVNKFSCICPPGYFGTLCDLDVNECEVSPCLHEGICINTPGGFTCACRPGYSDEYLEMVFGTHSASAFVPSELCARVVDGGVRAIDSVLSCVRAFRRGCARGRALSPELCARAKGVVGVQDCASSPCLNGGSCVDLIDKYACFCQEGYTGKTCEIDIDVCKEAAGDVSLCFNGASCVDGEGSNFMCSCPPGFMGDFCEVDANECCSAPCHNGAICQDLINSYVCHCRSGWTGLHCEDDINECLPEPCSQGICIQNDPGYGYTCFCRPGFVGRNCEHNYDDCLLNPCSEAFSCVDGINKVSCLPPVADAVPLTTAVKNTTRGSSPRVSTPTLNQTTAAEKPADSSYIQYFGNSYVEFEGIDLSALNNITVRFQTQVTEGTLLYVDQGPANGDFFFMKLFILDGILQSYNTVAILDVNA</sequence>
<dbReference type="FunFam" id="2.10.25.10:FF:000472">
    <property type="entry name" value="Uncharacterized protein, isoform A"/>
    <property type="match status" value="1"/>
</dbReference>
<evidence type="ECO:0000256" key="1">
    <source>
        <dbReference type="ARBA" id="ARBA00004370"/>
    </source>
</evidence>
<dbReference type="InterPro" id="IPR000742">
    <property type="entry name" value="EGF"/>
</dbReference>
<feature type="disulfide bond" evidence="8">
    <location>
        <begin position="412"/>
        <end position="421"/>
    </location>
</feature>
<gene>
    <name evidence="11" type="primary">EGF1_0</name>
    <name evidence="11" type="ORF">EYF80_022573</name>
</gene>
<evidence type="ECO:0000256" key="6">
    <source>
        <dbReference type="ARBA" id="ARBA00023157"/>
    </source>
</evidence>
<dbReference type="GO" id="GO:0060218">
    <property type="term" value="P:hematopoietic stem cell differentiation"/>
    <property type="evidence" value="ECO:0007669"/>
    <property type="project" value="UniProtKB-ARBA"/>
</dbReference>
<dbReference type="InterPro" id="IPR000152">
    <property type="entry name" value="EGF-type_Asp/Asn_hydroxyl_site"/>
</dbReference>
<dbReference type="InterPro" id="IPR001881">
    <property type="entry name" value="EGF-like_Ca-bd_dom"/>
</dbReference>
<protein>
    <submittedName>
        <fullName evidence="11">Fibropellin-1</fullName>
    </submittedName>
</protein>
<dbReference type="GO" id="GO:1901222">
    <property type="term" value="P:regulation of non-canonical NF-kappaB signal transduction"/>
    <property type="evidence" value="ECO:0007669"/>
    <property type="project" value="UniProtKB-ARBA"/>
</dbReference>
<dbReference type="InterPro" id="IPR013032">
    <property type="entry name" value="EGF-like_CS"/>
</dbReference>
<feature type="region of interest" description="Disordered" evidence="9">
    <location>
        <begin position="1"/>
        <end position="55"/>
    </location>
</feature>
<dbReference type="SUPFAM" id="SSF57184">
    <property type="entry name" value="Growth factor receptor domain"/>
    <property type="match status" value="1"/>
</dbReference>
<dbReference type="OrthoDB" id="283575at2759"/>
<dbReference type="EMBL" id="SRLO01000207">
    <property type="protein sequence ID" value="TNN67235.1"/>
    <property type="molecule type" value="Genomic_DNA"/>
</dbReference>
<dbReference type="PROSITE" id="PS00022">
    <property type="entry name" value="EGF_1"/>
    <property type="match status" value="6"/>
</dbReference>
<dbReference type="SMART" id="SM00181">
    <property type="entry name" value="EGF"/>
    <property type="match status" value="7"/>
</dbReference>
<dbReference type="PANTHER" id="PTHR12916">
    <property type="entry name" value="CYTOCHROME C OXIDASE POLYPEPTIDE VIC-2"/>
    <property type="match status" value="1"/>
</dbReference>
<comment type="caution">
    <text evidence="8">Lacks conserved residue(s) required for the propagation of feature annotation.</text>
</comment>
<feature type="domain" description="EGF-like" evidence="10">
    <location>
        <begin position="265"/>
        <end position="301"/>
    </location>
</feature>
<dbReference type="FunFam" id="2.10.25.10:FF:000122">
    <property type="entry name" value="Protein crumbs homolog 2"/>
    <property type="match status" value="1"/>
</dbReference>
<evidence type="ECO:0000256" key="9">
    <source>
        <dbReference type="SAM" id="MobiDB-lite"/>
    </source>
</evidence>
<dbReference type="PROSITE" id="PS50026">
    <property type="entry name" value="EGF_3"/>
    <property type="match status" value="7"/>
</dbReference>
<evidence type="ECO:0000313" key="12">
    <source>
        <dbReference type="Proteomes" id="UP000314294"/>
    </source>
</evidence>
<dbReference type="Proteomes" id="UP000314294">
    <property type="component" value="Unassembled WGS sequence"/>
</dbReference>
<feature type="disulfide bond" evidence="8">
    <location>
        <begin position="389"/>
        <end position="399"/>
    </location>
</feature>
<dbReference type="SMART" id="SM00179">
    <property type="entry name" value="EGF_CA"/>
    <property type="match status" value="7"/>
</dbReference>
<dbReference type="CDD" id="cd00054">
    <property type="entry name" value="EGF_CA"/>
    <property type="match status" value="7"/>
</dbReference>
<evidence type="ECO:0000256" key="2">
    <source>
        <dbReference type="ARBA" id="ARBA00022536"/>
    </source>
</evidence>
<comment type="subcellular location">
    <subcellularLocation>
        <location evidence="1">Membrane</location>
    </subcellularLocation>
</comment>
<evidence type="ECO:0000256" key="8">
    <source>
        <dbReference type="PROSITE-ProRule" id="PRU00076"/>
    </source>
</evidence>
<dbReference type="Pfam" id="PF00008">
    <property type="entry name" value="EGF"/>
    <property type="match status" value="3"/>
</dbReference>
<dbReference type="InterPro" id="IPR009030">
    <property type="entry name" value="Growth_fac_rcpt_cys_sf"/>
</dbReference>
<evidence type="ECO:0000256" key="3">
    <source>
        <dbReference type="ARBA" id="ARBA00022729"/>
    </source>
</evidence>
<dbReference type="GO" id="GO:0005112">
    <property type="term" value="F:Notch binding"/>
    <property type="evidence" value="ECO:0007669"/>
    <property type="project" value="TreeGrafter"/>
</dbReference>
<evidence type="ECO:0000256" key="7">
    <source>
        <dbReference type="ARBA" id="ARBA00023180"/>
    </source>
</evidence>
<feature type="domain" description="EGF-like" evidence="10">
    <location>
        <begin position="385"/>
        <end position="422"/>
    </location>
</feature>
<comment type="caution">
    <text evidence="11">The sequence shown here is derived from an EMBL/GenBank/DDBJ whole genome shotgun (WGS) entry which is preliminary data.</text>
</comment>
<dbReference type="SUPFAM" id="SSF57196">
    <property type="entry name" value="EGF/Laminin"/>
    <property type="match status" value="3"/>
</dbReference>
<proteinExistence type="predicted"/>
<reference evidence="11 12" key="1">
    <citation type="submission" date="2019-03" db="EMBL/GenBank/DDBJ databases">
        <title>First draft genome of Liparis tanakae, snailfish: a comprehensive survey of snailfish specific genes.</title>
        <authorList>
            <person name="Kim W."/>
            <person name="Song I."/>
            <person name="Jeong J.-H."/>
            <person name="Kim D."/>
            <person name="Kim S."/>
            <person name="Ryu S."/>
            <person name="Song J.Y."/>
            <person name="Lee S.K."/>
        </authorList>
    </citation>
    <scope>NUCLEOTIDE SEQUENCE [LARGE SCALE GENOMIC DNA]</scope>
    <source>
        <tissue evidence="11">Muscle</tissue>
    </source>
</reference>
<dbReference type="InterPro" id="IPR018097">
    <property type="entry name" value="EGF_Ca-bd_CS"/>
</dbReference>
<evidence type="ECO:0000256" key="4">
    <source>
        <dbReference type="ARBA" id="ARBA00022737"/>
    </source>
</evidence>
<dbReference type="FunFam" id="2.10.25.10:FF:000920">
    <property type="entry name" value="protein eyes shut homolog"/>
    <property type="match status" value="1"/>
</dbReference>
<dbReference type="InterPro" id="IPR049883">
    <property type="entry name" value="NOTCH1_EGF-like"/>
</dbReference>
<keyword evidence="12" id="KW-1185">Reference proteome</keyword>
<dbReference type="PROSITE" id="PS00010">
    <property type="entry name" value="ASX_HYDROXYL"/>
    <property type="match status" value="5"/>
</dbReference>
<dbReference type="GO" id="GO:0048731">
    <property type="term" value="P:system development"/>
    <property type="evidence" value="ECO:0007669"/>
    <property type="project" value="UniProtKB-ARBA"/>
</dbReference>
<dbReference type="GO" id="GO:0005509">
    <property type="term" value="F:calcium ion binding"/>
    <property type="evidence" value="ECO:0007669"/>
    <property type="project" value="InterPro"/>
</dbReference>
<dbReference type="PROSITE" id="PS01187">
    <property type="entry name" value="EGF_CA"/>
    <property type="match status" value="3"/>
</dbReference>
<dbReference type="PRINTS" id="PR00010">
    <property type="entry name" value="EGFBLOOD"/>
</dbReference>
<feature type="disulfide bond" evidence="8">
    <location>
        <begin position="156"/>
        <end position="165"/>
    </location>
</feature>
<feature type="disulfide bond" evidence="8">
    <location>
        <begin position="291"/>
        <end position="300"/>
    </location>
</feature>
<feature type="disulfide bond" evidence="8">
    <location>
        <begin position="335"/>
        <end position="344"/>
    </location>
</feature>
<dbReference type="Pfam" id="PF07645">
    <property type="entry name" value="EGF_CA"/>
    <property type="match status" value="1"/>
</dbReference>
<dbReference type="FunFam" id="2.10.25.10:FF:000031">
    <property type="entry name" value="neurogenic locus notch homolog protein 3"/>
    <property type="match status" value="1"/>
</dbReference>
<keyword evidence="4" id="KW-0677">Repeat</keyword>
<keyword evidence="3" id="KW-0732">Signal</keyword>
<dbReference type="GO" id="GO:0045597">
    <property type="term" value="P:positive regulation of cell differentiation"/>
    <property type="evidence" value="ECO:0007669"/>
    <property type="project" value="UniProtKB-ARBA"/>
</dbReference>
<dbReference type="PANTHER" id="PTHR12916:SF13">
    <property type="entry name" value="SUSHI, VON WILLEBRAND FACTOR TYPE A, EGF AND PENTRAXIN DOMAIN-CONTAINING PROTEIN 1-LIKE"/>
    <property type="match status" value="1"/>
</dbReference>
<evidence type="ECO:0000256" key="5">
    <source>
        <dbReference type="ARBA" id="ARBA00023136"/>
    </source>
</evidence>
<evidence type="ECO:0000259" key="10">
    <source>
        <dbReference type="PROSITE" id="PS50026"/>
    </source>
</evidence>
<feature type="disulfide bond" evidence="8">
    <location>
        <begin position="118"/>
        <end position="127"/>
    </location>
</feature>